<evidence type="ECO:0008006" key="3">
    <source>
        <dbReference type="Google" id="ProtNLM"/>
    </source>
</evidence>
<comment type="caution">
    <text evidence="1">The sequence shown here is derived from an EMBL/GenBank/DDBJ whole genome shotgun (WGS) entry which is preliminary data.</text>
</comment>
<dbReference type="Gene3D" id="3.30.110.170">
    <property type="entry name" value="Protein of unknown function (DUF541), domain 1"/>
    <property type="match status" value="1"/>
</dbReference>
<reference evidence="1 2" key="1">
    <citation type="submission" date="2017-06" db="EMBL/GenBank/DDBJ databases">
        <title>Description of Avrilella dinanensis gen. nov. sp. nov.</title>
        <authorList>
            <person name="Leyer C."/>
            <person name="Sassi M."/>
            <person name="Minet J."/>
            <person name="Kayal S."/>
            <person name="Cattoir V."/>
        </authorList>
    </citation>
    <scope>NUCLEOTIDE SEQUENCE [LARGE SCALE GENOMIC DNA]</scope>
    <source>
        <strain evidence="1 2">UR159</strain>
    </source>
</reference>
<dbReference type="Gene3D" id="3.30.70.2970">
    <property type="entry name" value="Protein of unknown function (DUF541), domain 2"/>
    <property type="match status" value="1"/>
</dbReference>
<dbReference type="PANTHER" id="PTHR34387:SF1">
    <property type="entry name" value="PERIPLASMIC IMMUNOGENIC PROTEIN"/>
    <property type="match status" value="1"/>
</dbReference>
<organism evidence="1 2">
    <name type="scientific">Avrilella dinanensis</name>
    <dbReference type="NCBI Taxonomy" id="2008672"/>
    <lineage>
        <taxon>Bacteria</taxon>
        <taxon>Pseudomonadati</taxon>
        <taxon>Bacteroidota</taxon>
        <taxon>Flavobacteriia</taxon>
        <taxon>Flavobacteriales</taxon>
        <taxon>Flavobacteriaceae</taxon>
        <taxon>Avrilella</taxon>
    </lineage>
</organism>
<dbReference type="GO" id="GO:0006974">
    <property type="term" value="P:DNA damage response"/>
    <property type="evidence" value="ECO:0007669"/>
    <property type="project" value="TreeGrafter"/>
</dbReference>
<name>A0A2M9R6M0_9FLAO</name>
<dbReference type="EMBL" id="NIPO01000001">
    <property type="protein sequence ID" value="PJR04522.1"/>
    <property type="molecule type" value="Genomic_DNA"/>
</dbReference>
<dbReference type="InterPro" id="IPR052022">
    <property type="entry name" value="26kDa_periplasmic_antigen"/>
</dbReference>
<evidence type="ECO:0000313" key="1">
    <source>
        <dbReference type="EMBL" id="PJR04522.1"/>
    </source>
</evidence>
<accession>A0A2M9R6M0</accession>
<dbReference type="Pfam" id="PF04402">
    <property type="entry name" value="SIMPL"/>
    <property type="match status" value="1"/>
</dbReference>
<dbReference type="Proteomes" id="UP000231960">
    <property type="component" value="Unassembled WGS sequence"/>
</dbReference>
<keyword evidence="2" id="KW-1185">Reference proteome</keyword>
<proteinExistence type="predicted"/>
<dbReference type="PANTHER" id="PTHR34387">
    <property type="entry name" value="SLR1258 PROTEIN"/>
    <property type="match status" value="1"/>
</dbReference>
<sequence>MRKILNGNWQQKNNFGTVVDFGTSVNQNIKKMKNLVIVLFMAIATTMGAQNQLQNTISVGGEGKVMVKPDEAALSIGVETNNPDAKVAKSENDAIMAKMIAFLKKSGIDAKDYKTERVNLYQRQDYQTKEKYYQAGQSIQIQIKDLSKYEMIMAGLIDAGANQINGVQFKSSEIEKYESEARKKAVQNAQKKAADYAQALGQSVGTAIVVSENSTQAVFPRVYQMKAAAYAESASAADETLAEGEIEITANINITFQLK</sequence>
<gene>
    <name evidence="1" type="ORF">CDL10_08190</name>
</gene>
<dbReference type="InterPro" id="IPR007497">
    <property type="entry name" value="SIMPL/DUF541"/>
</dbReference>
<evidence type="ECO:0000313" key="2">
    <source>
        <dbReference type="Proteomes" id="UP000231960"/>
    </source>
</evidence>
<dbReference type="AlphaFoldDB" id="A0A2M9R6M0"/>
<protein>
    <recommendedName>
        <fullName evidence="3">SIMPL domain-containing protein</fullName>
    </recommendedName>
</protein>